<protein>
    <submittedName>
        <fullName evidence="1">Uncharacterized protein</fullName>
    </submittedName>
</protein>
<dbReference type="EMBL" id="MU273863">
    <property type="protein sequence ID" value="KAI0027645.1"/>
    <property type="molecule type" value="Genomic_DNA"/>
</dbReference>
<proteinExistence type="predicted"/>
<reference evidence="1" key="2">
    <citation type="journal article" date="2022" name="New Phytol.">
        <title>Evolutionary transition to the ectomycorrhizal habit in the genomes of a hyperdiverse lineage of mushroom-forming fungi.</title>
        <authorList>
            <person name="Looney B."/>
            <person name="Miyauchi S."/>
            <person name="Morin E."/>
            <person name="Drula E."/>
            <person name="Courty P.E."/>
            <person name="Kohler A."/>
            <person name="Kuo A."/>
            <person name="LaButti K."/>
            <person name="Pangilinan J."/>
            <person name="Lipzen A."/>
            <person name="Riley R."/>
            <person name="Andreopoulos W."/>
            <person name="He G."/>
            <person name="Johnson J."/>
            <person name="Nolan M."/>
            <person name="Tritt A."/>
            <person name="Barry K.W."/>
            <person name="Grigoriev I.V."/>
            <person name="Nagy L.G."/>
            <person name="Hibbett D."/>
            <person name="Henrissat B."/>
            <person name="Matheny P.B."/>
            <person name="Labbe J."/>
            <person name="Martin F.M."/>
        </authorList>
    </citation>
    <scope>NUCLEOTIDE SEQUENCE</scope>
    <source>
        <strain evidence="1">EC-137</strain>
    </source>
</reference>
<organism evidence="1 2">
    <name type="scientific">Vararia minispora EC-137</name>
    <dbReference type="NCBI Taxonomy" id="1314806"/>
    <lineage>
        <taxon>Eukaryota</taxon>
        <taxon>Fungi</taxon>
        <taxon>Dikarya</taxon>
        <taxon>Basidiomycota</taxon>
        <taxon>Agaricomycotina</taxon>
        <taxon>Agaricomycetes</taxon>
        <taxon>Russulales</taxon>
        <taxon>Lachnocladiaceae</taxon>
        <taxon>Vararia</taxon>
    </lineage>
</organism>
<evidence type="ECO:0000313" key="1">
    <source>
        <dbReference type="EMBL" id="KAI0027645.1"/>
    </source>
</evidence>
<sequence length="180" mass="19828">MPPFPASPPARRAGLALSLARGPPTHARTHTAHGRTHGTHTNAHTHARSFVFAPLWNRPARFARAYRSERGARATPRPKASQARRARGTAPHTVAATAAAGLDEARTRARTNRGAALGPFCAERLASRYGGFFQERLVRTPLADTGRRVRNGFLFLACARWRSLARTRGERIWSRPRAGR</sequence>
<evidence type="ECO:0000313" key="2">
    <source>
        <dbReference type="Proteomes" id="UP000814128"/>
    </source>
</evidence>
<dbReference type="Proteomes" id="UP000814128">
    <property type="component" value="Unassembled WGS sequence"/>
</dbReference>
<name>A0ACB8Q7M0_9AGAM</name>
<accession>A0ACB8Q7M0</accession>
<keyword evidence="2" id="KW-1185">Reference proteome</keyword>
<comment type="caution">
    <text evidence="1">The sequence shown here is derived from an EMBL/GenBank/DDBJ whole genome shotgun (WGS) entry which is preliminary data.</text>
</comment>
<reference evidence="1" key="1">
    <citation type="submission" date="2021-02" db="EMBL/GenBank/DDBJ databases">
        <authorList>
            <consortium name="DOE Joint Genome Institute"/>
            <person name="Ahrendt S."/>
            <person name="Looney B.P."/>
            <person name="Miyauchi S."/>
            <person name="Morin E."/>
            <person name="Drula E."/>
            <person name="Courty P.E."/>
            <person name="Chicoki N."/>
            <person name="Fauchery L."/>
            <person name="Kohler A."/>
            <person name="Kuo A."/>
            <person name="Labutti K."/>
            <person name="Pangilinan J."/>
            <person name="Lipzen A."/>
            <person name="Riley R."/>
            <person name="Andreopoulos W."/>
            <person name="He G."/>
            <person name="Johnson J."/>
            <person name="Barry K.W."/>
            <person name="Grigoriev I.V."/>
            <person name="Nagy L."/>
            <person name="Hibbett D."/>
            <person name="Henrissat B."/>
            <person name="Matheny P.B."/>
            <person name="Labbe J."/>
            <person name="Martin F."/>
        </authorList>
    </citation>
    <scope>NUCLEOTIDE SEQUENCE</scope>
    <source>
        <strain evidence="1">EC-137</strain>
    </source>
</reference>
<gene>
    <name evidence="1" type="ORF">K488DRAFT_90609</name>
</gene>